<feature type="domain" description="Peptidase S33 tripeptidyl aminopeptidase-like C-terminal" evidence="6">
    <location>
        <begin position="430"/>
        <end position="521"/>
    </location>
</feature>
<dbReference type="Pfam" id="PF00561">
    <property type="entry name" value="Abhydrolase_1"/>
    <property type="match status" value="1"/>
</dbReference>
<dbReference type="InterPro" id="IPR000073">
    <property type="entry name" value="AB_hydrolase_1"/>
</dbReference>
<dbReference type="EMBL" id="JAAYYP010000277">
    <property type="protein sequence ID" value="NLF91241.1"/>
    <property type="molecule type" value="Genomic_DNA"/>
</dbReference>
<sequence length="527" mass="55232">MRTLTRPLAATLTAVALLGLAPVGSATPAAASAPPITWEDCPGQVTEPSAECGRIDVPMYHSDPAGPTISVGFVRVPAASGTARGTLFGNPGGPGGDAYSYFGNPEAMSWPAGITDEWDRVAVQPRGLRGSTPVNCNDELNARAAANPVDLFVRQGGLIREACESATPGYTASLTTDNTVDDWEWVRNALGRDKISVMGLSYGTFLGSAYATRYPGNTDRVVLDSAMDPGLAWNGIMGSQQAGYENSLHDFMAWTAERNDIYGLGDTPLAVYQAWSRKIVAESGTNPTVVPPPARVGDLPPGLESSQGAGVDVMNAVNPFAVSSQGLSSQAATGGNQANSPTLSLTRQILPTATEWDTLARTINGTEALPDFNALVDQMPEDELLATVNAQFMQRLIMCNENQYPANLADAPRYAWTNYVTGDIFTAPNAMFTSGAACAGAEPVAALRAVDGSRLDTRPLLVQATGDPQTPYAHHTNLAGAMNAHVITVHGNGHGHVGLGNTAVDEAVVEYLRTGSTATTDVDGVNR</sequence>
<comment type="similarity">
    <text evidence="1">Belongs to the peptidase S33 family.</text>
</comment>
<name>A0A847HBL8_9CORY</name>
<dbReference type="AlphaFoldDB" id="A0A847HBL8"/>
<dbReference type="PANTHER" id="PTHR43248:SF29">
    <property type="entry name" value="TRIPEPTIDYL AMINOPEPTIDASE"/>
    <property type="match status" value="1"/>
</dbReference>
<proteinExistence type="inferred from homology"/>
<protein>
    <submittedName>
        <fullName evidence="7">Alpha/beta hydrolase</fullName>
    </submittedName>
</protein>
<dbReference type="Pfam" id="PF08386">
    <property type="entry name" value="Abhydrolase_4"/>
    <property type="match status" value="1"/>
</dbReference>
<evidence type="ECO:0000256" key="1">
    <source>
        <dbReference type="ARBA" id="ARBA00010088"/>
    </source>
</evidence>
<dbReference type="InterPro" id="IPR013595">
    <property type="entry name" value="Pept_S33_TAP-like_C"/>
</dbReference>
<gene>
    <name evidence="7" type="ORF">GX570_07845</name>
</gene>
<dbReference type="PANTHER" id="PTHR43248">
    <property type="entry name" value="2-SUCCINYL-6-HYDROXY-2,4-CYCLOHEXADIENE-1-CARBOXYLATE SYNTHASE"/>
    <property type="match status" value="1"/>
</dbReference>
<accession>A0A847HBL8</accession>
<evidence type="ECO:0000259" key="5">
    <source>
        <dbReference type="Pfam" id="PF00561"/>
    </source>
</evidence>
<evidence type="ECO:0000313" key="7">
    <source>
        <dbReference type="EMBL" id="NLF91241.1"/>
    </source>
</evidence>
<feature type="signal peptide" evidence="4">
    <location>
        <begin position="1"/>
        <end position="31"/>
    </location>
</feature>
<evidence type="ECO:0000313" key="8">
    <source>
        <dbReference type="Proteomes" id="UP000523614"/>
    </source>
</evidence>
<keyword evidence="3 7" id="KW-0378">Hydrolase</keyword>
<dbReference type="SUPFAM" id="SSF53474">
    <property type="entry name" value="alpha/beta-Hydrolases"/>
    <property type="match status" value="1"/>
</dbReference>
<evidence type="ECO:0000256" key="3">
    <source>
        <dbReference type="ARBA" id="ARBA00022801"/>
    </source>
</evidence>
<dbReference type="InterPro" id="IPR029058">
    <property type="entry name" value="AB_hydrolase_fold"/>
</dbReference>
<dbReference type="InterPro" id="IPR051601">
    <property type="entry name" value="Serine_prot/Carboxylest_S33"/>
</dbReference>
<feature type="chain" id="PRO_5032784278" evidence="4">
    <location>
        <begin position="32"/>
        <end position="527"/>
    </location>
</feature>
<feature type="domain" description="AB hydrolase-1" evidence="5">
    <location>
        <begin position="163"/>
        <end position="267"/>
    </location>
</feature>
<keyword evidence="2 4" id="KW-0732">Signal</keyword>
<dbReference type="Proteomes" id="UP000523614">
    <property type="component" value="Unassembled WGS sequence"/>
</dbReference>
<evidence type="ECO:0000259" key="6">
    <source>
        <dbReference type="Pfam" id="PF08386"/>
    </source>
</evidence>
<dbReference type="GO" id="GO:0016787">
    <property type="term" value="F:hydrolase activity"/>
    <property type="evidence" value="ECO:0007669"/>
    <property type="project" value="UniProtKB-KW"/>
</dbReference>
<comment type="caution">
    <text evidence="7">The sequence shown here is derived from an EMBL/GenBank/DDBJ whole genome shotgun (WGS) entry which is preliminary data.</text>
</comment>
<organism evidence="7 8">
    <name type="scientific">Corynebacterium marinum</name>
    <dbReference type="NCBI Taxonomy" id="349751"/>
    <lineage>
        <taxon>Bacteria</taxon>
        <taxon>Bacillati</taxon>
        <taxon>Actinomycetota</taxon>
        <taxon>Actinomycetes</taxon>
        <taxon>Mycobacteriales</taxon>
        <taxon>Corynebacteriaceae</taxon>
        <taxon>Corynebacterium</taxon>
    </lineage>
</organism>
<reference evidence="7 8" key="1">
    <citation type="journal article" date="2020" name="Biotechnol. Biofuels">
        <title>New insights from the biogas microbiome by comprehensive genome-resolved metagenomics of nearly 1600 species originating from multiple anaerobic digesters.</title>
        <authorList>
            <person name="Campanaro S."/>
            <person name="Treu L."/>
            <person name="Rodriguez-R L.M."/>
            <person name="Kovalovszki A."/>
            <person name="Ziels R.M."/>
            <person name="Maus I."/>
            <person name="Zhu X."/>
            <person name="Kougias P.G."/>
            <person name="Basile A."/>
            <person name="Luo G."/>
            <person name="Schluter A."/>
            <person name="Konstantinidis K.T."/>
            <person name="Angelidaki I."/>
        </authorList>
    </citation>
    <scope>NUCLEOTIDE SEQUENCE [LARGE SCALE GENOMIC DNA]</scope>
    <source>
        <strain evidence="7">AS06rmzACSIP_235</strain>
    </source>
</reference>
<evidence type="ECO:0000256" key="2">
    <source>
        <dbReference type="ARBA" id="ARBA00022729"/>
    </source>
</evidence>
<evidence type="ECO:0000256" key="4">
    <source>
        <dbReference type="SAM" id="SignalP"/>
    </source>
</evidence>
<dbReference type="Gene3D" id="3.40.50.1820">
    <property type="entry name" value="alpha/beta hydrolase"/>
    <property type="match status" value="1"/>
</dbReference>